<feature type="domain" description="Serine-threonine/tyrosine-protein kinase catalytic" evidence="1">
    <location>
        <begin position="3"/>
        <end position="37"/>
    </location>
</feature>
<protein>
    <recommendedName>
        <fullName evidence="1">Serine-threonine/tyrosine-protein kinase catalytic domain-containing protein</fullName>
    </recommendedName>
</protein>
<evidence type="ECO:0000313" key="3">
    <source>
        <dbReference type="Proteomes" id="UP000663845"/>
    </source>
</evidence>
<reference evidence="2" key="1">
    <citation type="submission" date="2021-02" db="EMBL/GenBank/DDBJ databases">
        <authorList>
            <person name="Nowell W R."/>
        </authorList>
    </citation>
    <scope>NUCLEOTIDE SEQUENCE</scope>
</reference>
<comment type="caution">
    <text evidence="2">The sequence shown here is derived from an EMBL/GenBank/DDBJ whole genome shotgun (WGS) entry which is preliminary data.</text>
</comment>
<gene>
    <name evidence="2" type="ORF">JYZ213_LOCUS10775</name>
</gene>
<dbReference type="AlphaFoldDB" id="A0A813ZYW1"/>
<dbReference type="InterPro" id="IPR001245">
    <property type="entry name" value="Ser-Thr/Tyr_kinase_cat_dom"/>
</dbReference>
<accession>A0A813ZYW1</accession>
<evidence type="ECO:0000313" key="2">
    <source>
        <dbReference type="EMBL" id="CAF0905230.1"/>
    </source>
</evidence>
<dbReference type="Gene3D" id="1.10.510.10">
    <property type="entry name" value="Transferase(Phosphotransferase) domain 1"/>
    <property type="match status" value="1"/>
</dbReference>
<sequence length="279" mass="31383">MLKISPYCPPRLYTLLQQCWSYEPTNRPNFIEIESRLKTILNDERTNIHLKPEKISLASSTESAASTIVLPSDDNVPPKPALPSKTGFIGSRLQINNKTTINANVSSQYSQYRTGATQKVASSTSIPLFNAKESCDKNVKLSKPKDEQLTSSSSLLTDLFHSQTKQIINAVLELTRQNEIDNTNGLSSPYNRPLSPLNDKEQMQLVKNIAIAVRDLLQTLDYAPAPIKTMSEKRYNHFSNLVVSLIETVRQRNYDKMNEHAMNIARTAKALFDDILKLS</sequence>
<dbReference type="Pfam" id="PF07714">
    <property type="entry name" value="PK_Tyr_Ser-Thr"/>
    <property type="match status" value="1"/>
</dbReference>
<proteinExistence type="predicted"/>
<dbReference type="EMBL" id="CAJNOG010000079">
    <property type="protein sequence ID" value="CAF0905230.1"/>
    <property type="molecule type" value="Genomic_DNA"/>
</dbReference>
<organism evidence="2 3">
    <name type="scientific">Adineta steineri</name>
    <dbReference type="NCBI Taxonomy" id="433720"/>
    <lineage>
        <taxon>Eukaryota</taxon>
        <taxon>Metazoa</taxon>
        <taxon>Spiralia</taxon>
        <taxon>Gnathifera</taxon>
        <taxon>Rotifera</taxon>
        <taxon>Eurotatoria</taxon>
        <taxon>Bdelloidea</taxon>
        <taxon>Adinetida</taxon>
        <taxon>Adinetidae</taxon>
        <taxon>Adineta</taxon>
    </lineage>
</organism>
<evidence type="ECO:0000259" key="1">
    <source>
        <dbReference type="Pfam" id="PF07714"/>
    </source>
</evidence>
<name>A0A813ZYW1_9BILA</name>
<dbReference type="Proteomes" id="UP000663845">
    <property type="component" value="Unassembled WGS sequence"/>
</dbReference>
<dbReference type="InterPro" id="IPR011009">
    <property type="entry name" value="Kinase-like_dom_sf"/>
</dbReference>
<dbReference type="GO" id="GO:0004672">
    <property type="term" value="F:protein kinase activity"/>
    <property type="evidence" value="ECO:0007669"/>
    <property type="project" value="InterPro"/>
</dbReference>
<dbReference type="SUPFAM" id="SSF56112">
    <property type="entry name" value="Protein kinase-like (PK-like)"/>
    <property type="match status" value="1"/>
</dbReference>